<evidence type="ECO:0000256" key="1">
    <source>
        <dbReference type="ARBA" id="ARBA00004240"/>
    </source>
</evidence>
<keyword evidence="5" id="KW-0687">Ribonucleoprotein</keyword>
<dbReference type="EMBL" id="CAJOBI010142890">
    <property type="protein sequence ID" value="CAF4776014.1"/>
    <property type="molecule type" value="Genomic_DNA"/>
</dbReference>
<feature type="compositionally biased region" description="Low complexity" evidence="6">
    <location>
        <begin position="1"/>
        <end position="14"/>
    </location>
</feature>
<comment type="subcellular location">
    <subcellularLocation>
        <location evidence="2">Cytoplasm</location>
    </subcellularLocation>
    <subcellularLocation>
        <location evidence="1">Endoplasmic reticulum</location>
    </subcellularLocation>
</comment>
<reference evidence="8" key="1">
    <citation type="submission" date="2021-02" db="EMBL/GenBank/DDBJ databases">
        <authorList>
            <person name="Nowell W R."/>
        </authorList>
    </citation>
    <scope>NUCLEOTIDE SEQUENCE</scope>
</reference>
<dbReference type="InterPro" id="IPR026270">
    <property type="entry name" value="SRP72"/>
</dbReference>
<organism evidence="8 9">
    <name type="scientific">Rotaria magnacalcarata</name>
    <dbReference type="NCBI Taxonomy" id="392030"/>
    <lineage>
        <taxon>Eukaryota</taxon>
        <taxon>Metazoa</taxon>
        <taxon>Spiralia</taxon>
        <taxon>Gnathifera</taxon>
        <taxon>Rotifera</taxon>
        <taxon>Eurotatoria</taxon>
        <taxon>Bdelloidea</taxon>
        <taxon>Philodinida</taxon>
        <taxon>Philodinidae</taxon>
        <taxon>Rotaria</taxon>
    </lineage>
</organism>
<comment type="caution">
    <text evidence="8">The sequence shown here is derived from an EMBL/GenBank/DDBJ whole genome shotgun (WGS) entry which is preliminary data.</text>
</comment>
<accession>A0A8S3B064</accession>
<evidence type="ECO:0000256" key="4">
    <source>
        <dbReference type="ARBA" id="ARBA00022824"/>
    </source>
</evidence>
<dbReference type="InterPro" id="IPR013699">
    <property type="entry name" value="Signal_recog_part_SRP72_RNA-bd"/>
</dbReference>
<name>A0A8S3B064_9BILA</name>
<dbReference type="GO" id="GO:0005783">
    <property type="term" value="C:endoplasmic reticulum"/>
    <property type="evidence" value="ECO:0007669"/>
    <property type="project" value="UniProtKB-SubCell"/>
</dbReference>
<evidence type="ECO:0000259" key="7">
    <source>
        <dbReference type="Pfam" id="PF08492"/>
    </source>
</evidence>
<evidence type="ECO:0000313" key="8">
    <source>
        <dbReference type="EMBL" id="CAF4776014.1"/>
    </source>
</evidence>
<dbReference type="Pfam" id="PF08492">
    <property type="entry name" value="SRP72"/>
    <property type="match status" value="1"/>
</dbReference>
<feature type="non-terminal residue" evidence="8">
    <location>
        <position position="58"/>
    </location>
</feature>
<dbReference type="Proteomes" id="UP000676336">
    <property type="component" value="Unassembled WGS sequence"/>
</dbReference>
<feature type="non-terminal residue" evidence="8">
    <location>
        <position position="1"/>
    </location>
</feature>
<dbReference type="PANTHER" id="PTHR14094:SF9">
    <property type="entry name" value="SIGNAL RECOGNITION PARTICLE SUBUNIT SRP72"/>
    <property type="match status" value="1"/>
</dbReference>
<evidence type="ECO:0000256" key="2">
    <source>
        <dbReference type="ARBA" id="ARBA00004496"/>
    </source>
</evidence>
<evidence type="ECO:0000256" key="6">
    <source>
        <dbReference type="SAM" id="MobiDB-lite"/>
    </source>
</evidence>
<keyword evidence="4" id="KW-0256">Endoplasmic reticulum</keyword>
<dbReference type="GO" id="GO:0043022">
    <property type="term" value="F:ribosome binding"/>
    <property type="evidence" value="ECO:0007669"/>
    <property type="project" value="TreeGrafter"/>
</dbReference>
<dbReference type="GO" id="GO:0005786">
    <property type="term" value="C:signal recognition particle, endoplasmic reticulum targeting"/>
    <property type="evidence" value="ECO:0007669"/>
    <property type="project" value="TreeGrafter"/>
</dbReference>
<feature type="compositionally biased region" description="Basic residues" evidence="6">
    <location>
        <begin position="17"/>
        <end position="28"/>
    </location>
</feature>
<dbReference type="GO" id="GO:0008312">
    <property type="term" value="F:7S RNA binding"/>
    <property type="evidence" value="ECO:0007669"/>
    <property type="project" value="InterPro"/>
</dbReference>
<evidence type="ECO:0000313" key="9">
    <source>
        <dbReference type="Proteomes" id="UP000676336"/>
    </source>
</evidence>
<feature type="compositionally biased region" description="Basic and acidic residues" evidence="6">
    <location>
        <begin position="29"/>
        <end position="50"/>
    </location>
</feature>
<sequence length="58" mass="6864">SGSTATTTVTTTSAEKQKKKRKRKIRLPKKYDPTSKPDPERWLPLRERTYYRGKRGKR</sequence>
<gene>
    <name evidence="8" type="ORF">SMN809_LOCUS46136</name>
</gene>
<evidence type="ECO:0000256" key="5">
    <source>
        <dbReference type="ARBA" id="ARBA00023274"/>
    </source>
</evidence>
<feature type="region of interest" description="Disordered" evidence="6">
    <location>
        <begin position="1"/>
        <end position="58"/>
    </location>
</feature>
<keyword evidence="3" id="KW-0963">Cytoplasm</keyword>
<dbReference type="GO" id="GO:0006614">
    <property type="term" value="P:SRP-dependent cotranslational protein targeting to membrane"/>
    <property type="evidence" value="ECO:0007669"/>
    <property type="project" value="InterPro"/>
</dbReference>
<dbReference type="AlphaFoldDB" id="A0A8S3B064"/>
<feature type="domain" description="Signal recognition particle SRP72 subunit RNA-binding" evidence="7">
    <location>
        <begin position="7"/>
        <end position="53"/>
    </location>
</feature>
<proteinExistence type="predicted"/>
<evidence type="ECO:0000256" key="3">
    <source>
        <dbReference type="ARBA" id="ARBA00022490"/>
    </source>
</evidence>
<dbReference type="PANTHER" id="PTHR14094">
    <property type="entry name" value="SIGNAL RECOGNITION PARTICLE 72"/>
    <property type="match status" value="1"/>
</dbReference>
<protein>
    <recommendedName>
        <fullName evidence="7">Signal recognition particle SRP72 subunit RNA-binding domain-containing protein</fullName>
    </recommendedName>
</protein>